<dbReference type="PANTHER" id="PTHR42739">
    <property type="entry name" value="MALATE SYNTHASE G"/>
    <property type="match status" value="1"/>
</dbReference>
<feature type="domain" description="Malate synthase C-terminal" evidence="18">
    <location>
        <begin position="589"/>
        <end position="690"/>
    </location>
</feature>
<sequence length="725" mass="81130">MKDFVKVGNLQVAQVLYEFINAEALPGSKVDQEQFWSGLETLIKDLTPKNRELLAQRDDLQNKINSWHRENKEFDFNKYQSFLQEIGYLEPEVDDFNITTENVDDEVAIQAGPQLVVPVDNARYALNAANARWGSLYDALYGTDAISEEAGAQQGGSYNPIRGEKVIQFAREFLDQAVPLKEASHRNAVKYSIVEGKLSVLLSDGQTTRLQDESKCIGYQGAAGEPSAILLKNNSLHLEIQIDRTHPIGQTDEAGIKDILLEAALTTIMDCEDSVAAVDAEDKVLVYRNWLGLMKGDLRATFKKGSQTITRTLNPDRVYTAVTGEEIHLKGRSLMFVRNVGHLMTSNMIVDQDGKEVPEGMLDAVFTSLLAKHSLLGNGNYQNSSKDSVYIVKPKMHGSQEVAFSNEIFDRVEDLLGLKRNTLKIGVMDEERRTSVNLKACIREVKDRIVFINTGFLDRTGDEIHTSMEIGPMIRKNNMKSSKWLQAYEKSNVMVGLESGLKGRSQIGKGMWAMPDLMADMLKQKIGHVEAGANTAWVPSPTAATLHVLHYHQVDVTKVQKELEKEDGDLLRDILTIPVADQIDWSPEEIQQELDNNAQGILGYVVRWVEQGIGCSKVPDINNVGLMEDRATLRISSQHIANWLHHGICTKDQVLETLQRMAKVVDKQNAGDAKYHPMAEDYANSIAFQAACDLVFKGYDQPNGYTEPILHRRRLEAKAKFAVKQ</sequence>
<feature type="binding site" evidence="11">
    <location>
        <position position="274"/>
    </location>
    <ligand>
        <name>acetyl-CoA</name>
        <dbReference type="ChEBI" id="CHEBI:57288"/>
    </ligand>
</feature>
<dbReference type="Proteomes" id="UP000075666">
    <property type="component" value="Unassembled WGS sequence"/>
</dbReference>
<feature type="binding site" evidence="11">
    <location>
        <position position="311"/>
    </location>
    <ligand>
        <name>acetyl-CoA</name>
        <dbReference type="ChEBI" id="CHEBI:57288"/>
    </ligand>
</feature>
<dbReference type="HAMAP" id="MF_00641">
    <property type="entry name" value="Malate_synth_G"/>
    <property type="match status" value="1"/>
</dbReference>
<dbReference type="KEGG" id="hspo:JGZ69_10575"/>
<dbReference type="CDD" id="cd00728">
    <property type="entry name" value="malate_synt_G"/>
    <property type="match status" value="1"/>
</dbReference>
<dbReference type="UniPathway" id="UPA00703">
    <property type="reaction ID" value="UER00720"/>
</dbReference>
<evidence type="ECO:0000259" key="16">
    <source>
        <dbReference type="Pfam" id="PF20656"/>
    </source>
</evidence>
<protein>
    <recommendedName>
        <fullName evidence="11 12">Malate synthase G</fullName>
        <ecNumber evidence="11 12">2.3.3.9</ecNumber>
    </recommendedName>
</protein>
<feature type="binding site" evidence="11">
    <location>
        <begin position="455"/>
        <end position="458"/>
    </location>
    <ligand>
        <name>glyoxylate</name>
        <dbReference type="ChEBI" id="CHEBI:36655"/>
    </ligand>
</feature>
<dbReference type="EC" id="2.3.3.9" evidence="11 12"/>
<dbReference type="Gene3D" id="3.20.20.360">
    <property type="entry name" value="Malate synthase, domain 3"/>
    <property type="match status" value="2"/>
</dbReference>
<feature type="binding site" evidence="11">
    <location>
        <position position="116"/>
    </location>
    <ligand>
        <name>acetyl-CoA</name>
        <dbReference type="ChEBI" id="CHEBI:57288"/>
    </ligand>
</feature>
<evidence type="ECO:0000313" key="21">
    <source>
        <dbReference type="Proteomes" id="UP000075666"/>
    </source>
</evidence>
<dbReference type="NCBIfam" id="NF002825">
    <property type="entry name" value="PRK02999.1"/>
    <property type="match status" value="1"/>
</dbReference>
<evidence type="ECO:0000256" key="13">
    <source>
        <dbReference type="PIRSR" id="PIRSR601465-50"/>
    </source>
</evidence>
<comment type="subcellular location">
    <subcellularLocation>
        <location evidence="11 14">Cytoplasm</location>
    </subcellularLocation>
</comment>
<dbReference type="InterPro" id="IPR011076">
    <property type="entry name" value="Malate_synth_sf"/>
</dbReference>
<keyword evidence="5 11" id="KW-0808">Transferase</keyword>
<evidence type="ECO:0000256" key="4">
    <source>
        <dbReference type="ARBA" id="ARBA00022532"/>
    </source>
</evidence>
<dbReference type="Proteomes" id="UP000595512">
    <property type="component" value="Chromosome"/>
</dbReference>
<comment type="catalytic activity">
    <reaction evidence="9 11 14">
        <text>glyoxylate + acetyl-CoA + H2O = (S)-malate + CoA + H(+)</text>
        <dbReference type="Rhea" id="RHEA:18181"/>
        <dbReference type="ChEBI" id="CHEBI:15377"/>
        <dbReference type="ChEBI" id="CHEBI:15378"/>
        <dbReference type="ChEBI" id="CHEBI:15589"/>
        <dbReference type="ChEBI" id="CHEBI:36655"/>
        <dbReference type="ChEBI" id="CHEBI:57287"/>
        <dbReference type="ChEBI" id="CHEBI:57288"/>
        <dbReference type="EC" id="2.3.3.9"/>
    </reaction>
</comment>
<evidence type="ECO:0000259" key="15">
    <source>
        <dbReference type="Pfam" id="PF01274"/>
    </source>
</evidence>
<keyword evidence="8 11" id="KW-0558">Oxidation</keyword>
<dbReference type="EMBL" id="CP066701">
    <property type="protein sequence ID" value="QQX27152.1"/>
    <property type="molecule type" value="Genomic_DNA"/>
</dbReference>
<feature type="binding site" evidence="11">
    <location>
        <position position="430"/>
    </location>
    <ligand>
        <name>glyoxylate</name>
        <dbReference type="ChEBI" id="CHEBI:36655"/>
    </ligand>
</feature>
<dbReference type="Pfam" id="PF20658">
    <property type="entry name" value="MSG_insertion"/>
    <property type="match status" value="1"/>
</dbReference>
<evidence type="ECO:0000256" key="5">
    <source>
        <dbReference type="ARBA" id="ARBA00022679"/>
    </source>
</evidence>
<dbReference type="FunFam" id="3.20.20.360:FF:000002">
    <property type="entry name" value="Malate synthase G"/>
    <property type="match status" value="1"/>
</dbReference>
<feature type="domain" description="Malate synthase N-terminal" evidence="16">
    <location>
        <begin position="16"/>
        <end position="71"/>
    </location>
</feature>
<feature type="active site" description="Proton donor" evidence="11 13">
    <location>
        <position position="629"/>
    </location>
</feature>
<dbReference type="Pfam" id="PF20659">
    <property type="entry name" value="MS_C"/>
    <property type="match status" value="1"/>
</dbReference>
<evidence type="ECO:0000256" key="9">
    <source>
        <dbReference type="ARBA" id="ARBA00047918"/>
    </source>
</evidence>
<evidence type="ECO:0000256" key="7">
    <source>
        <dbReference type="ARBA" id="ARBA00022842"/>
    </source>
</evidence>
<dbReference type="GO" id="GO:0000287">
    <property type="term" value="F:magnesium ion binding"/>
    <property type="evidence" value="ECO:0007669"/>
    <property type="project" value="TreeGrafter"/>
</dbReference>
<feature type="modified residue" description="Cysteine sulfenic acid (-SOH)" evidence="11">
    <location>
        <position position="615"/>
    </location>
</feature>
<evidence type="ECO:0000313" key="22">
    <source>
        <dbReference type="Proteomes" id="UP000595512"/>
    </source>
</evidence>
<evidence type="ECO:0000259" key="18">
    <source>
        <dbReference type="Pfam" id="PF20659"/>
    </source>
</evidence>
<dbReference type="PATRIC" id="fig|46224.3.peg.1474"/>
<feature type="binding site" evidence="11">
    <location>
        <position position="430"/>
    </location>
    <ligand>
        <name>Mg(2+)</name>
        <dbReference type="ChEBI" id="CHEBI:18420"/>
    </ligand>
</feature>
<dbReference type="GO" id="GO:0006097">
    <property type="term" value="P:glyoxylate cycle"/>
    <property type="evidence" value="ECO:0007669"/>
    <property type="project" value="UniProtKB-UniRule"/>
</dbReference>
<dbReference type="GO" id="GO:0009436">
    <property type="term" value="P:glyoxylate catabolic process"/>
    <property type="evidence" value="ECO:0007669"/>
    <property type="project" value="TreeGrafter"/>
</dbReference>
<dbReference type="GeneID" id="62497955"/>
<keyword evidence="19" id="KW-0012">Acyltransferase</keyword>
<dbReference type="NCBIfam" id="TIGR01345">
    <property type="entry name" value="malate_syn_G"/>
    <property type="match status" value="1"/>
</dbReference>
<evidence type="ECO:0000313" key="20">
    <source>
        <dbReference type="EMBL" id="QQX27152.1"/>
    </source>
</evidence>
<dbReference type="RefSeq" id="WP_066228178.1">
    <property type="nucleotide sequence ID" value="NZ_CP066701.1"/>
</dbReference>
<comment type="cofactor">
    <cofactor evidence="1 11">
        <name>Mg(2+)</name>
        <dbReference type="ChEBI" id="CHEBI:18420"/>
    </cofactor>
</comment>
<keyword evidence="6 11" id="KW-0479">Metal-binding</keyword>
<feature type="binding site" evidence="11">
    <location>
        <position position="539"/>
    </location>
    <ligand>
        <name>acetyl-CoA</name>
        <dbReference type="ChEBI" id="CHEBI:57288"/>
    </ligand>
</feature>
<name>A0A150LCE1_9BACI</name>
<reference evidence="19 21" key="1">
    <citation type="submission" date="2016-01" db="EMBL/GenBank/DDBJ databases">
        <title>Genome Sequences of Twelve Sporeforming Bacillus Species Isolated from Foods.</title>
        <authorList>
            <person name="Berendsen E.M."/>
            <person name="Wells-Bennik M.H."/>
            <person name="Krawcyk A.O."/>
            <person name="De Jong A."/>
            <person name="Holsappel S."/>
            <person name="Eijlander R.T."/>
            <person name="Kuipers O.P."/>
        </authorList>
    </citation>
    <scope>NUCLEOTIDE SEQUENCE [LARGE SCALE GENOMIC DNA]</scope>
    <source>
        <strain evidence="19 21">B4102</strain>
    </source>
</reference>
<feature type="binding site" evidence="11">
    <location>
        <begin position="123"/>
        <end position="124"/>
    </location>
    <ligand>
        <name>acetyl-CoA</name>
        <dbReference type="ChEBI" id="CHEBI:57288"/>
    </ligand>
</feature>
<reference evidence="20 22" key="2">
    <citation type="submission" date="2020-12" db="EMBL/GenBank/DDBJ databases">
        <title>Taxonomic evaluation of the Bacillus sporothermodurans group of bacteria based on whole genome sequences.</title>
        <authorList>
            <person name="Fiedler G."/>
            <person name="Herbstmann A.-D."/>
            <person name="Doll E."/>
            <person name="Wenning M."/>
            <person name="Brinks E."/>
            <person name="Kabisch J."/>
            <person name="Breitenwieser F."/>
            <person name="Lappann M."/>
            <person name="Boehnlein C."/>
            <person name="Franz C."/>
        </authorList>
    </citation>
    <scope>NUCLEOTIDE SEQUENCE [LARGE SCALE GENOMIC DNA]</scope>
    <source>
        <strain evidence="20 22">DSM 10599</strain>
    </source>
</reference>
<feature type="binding site" evidence="11">
    <location>
        <position position="338"/>
    </location>
    <ligand>
        <name>glyoxylate</name>
        <dbReference type="ChEBI" id="CHEBI:36655"/>
    </ligand>
</feature>
<comment type="pathway">
    <text evidence="11 14">Carbohydrate metabolism; glyoxylate cycle; (S)-malate from isocitrate: step 2/2.</text>
</comment>
<dbReference type="GO" id="GO:0004474">
    <property type="term" value="F:malate synthase activity"/>
    <property type="evidence" value="ECO:0007669"/>
    <property type="project" value="UniProtKB-UniRule"/>
</dbReference>
<dbReference type="InterPro" id="IPR048355">
    <property type="entry name" value="MS_C"/>
</dbReference>
<evidence type="ECO:0000256" key="2">
    <source>
        <dbReference type="ARBA" id="ARBA00022435"/>
    </source>
</evidence>
<dbReference type="InterPro" id="IPR006253">
    <property type="entry name" value="Malate_synthG"/>
</dbReference>
<dbReference type="AlphaFoldDB" id="A0A150LCE1"/>
<dbReference type="InterPro" id="IPR048357">
    <property type="entry name" value="MSG_insertion"/>
</dbReference>
<evidence type="ECO:0000256" key="8">
    <source>
        <dbReference type="ARBA" id="ARBA00023097"/>
    </source>
</evidence>
<keyword evidence="2 11" id="KW-0329">Glyoxylate bypass</keyword>
<keyword evidence="4 11" id="KW-0816">Tricarboxylic acid cycle</keyword>
<evidence type="ECO:0000256" key="14">
    <source>
        <dbReference type="RuleBase" id="RU003572"/>
    </source>
</evidence>
<evidence type="ECO:0000256" key="10">
    <source>
        <dbReference type="ARBA" id="ARBA00054368"/>
    </source>
</evidence>
<evidence type="ECO:0000256" key="1">
    <source>
        <dbReference type="ARBA" id="ARBA00001946"/>
    </source>
</evidence>
<dbReference type="GO" id="GO:0009986">
    <property type="term" value="C:cell surface"/>
    <property type="evidence" value="ECO:0007669"/>
    <property type="project" value="UniProtKB-ARBA"/>
</dbReference>
<dbReference type="Gene3D" id="1.20.1220.12">
    <property type="entry name" value="Malate synthase, domain III"/>
    <property type="match status" value="1"/>
</dbReference>
<proteinExistence type="inferred from homology"/>
<feature type="binding site" evidence="11">
    <location>
        <position position="458"/>
    </location>
    <ligand>
        <name>Mg(2+)</name>
        <dbReference type="ChEBI" id="CHEBI:18420"/>
    </ligand>
</feature>
<gene>
    <name evidence="11" type="primary">glcB</name>
    <name evidence="19" type="ORF">B4102_2424</name>
    <name evidence="20" type="ORF">JGZ69_10575</name>
</gene>
<dbReference type="InterPro" id="IPR001465">
    <property type="entry name" value="Malate_synthase_TIM"/>
</dbReference>
<comment type="function">
    <text evidence="10 11">Involved in the glycolate utilization. Catalyzes the condensation and subsequent hydrolysis of acetyl-coenzyme A (acetyl-CoA) and glyoxylate to form malate and CoA.</text>
</comment>
<dbReference type="OrthoDB" id="9762054at2"/>
<evidence type="ECO:0000259" key="17">
    <source>
        <dbReference type="Pfam" id="PF20658"/>
    </source>
</evidence>
<dbReference type="InterPro" id="IPR048356">
    <property type="entry name" value="MS_N"/>
</dbReference>
<dbReference type="GO" id="GO:0006099">
    <property type="term" value="P:tricarboxylic acid cycle"/>
    <property type="evidence" value="ECO:0007669"/>
    <property type="project" value="UniProtKB-KW"/>
</dbReference>
<dbReference type="PANTHER" id="PTHR42739:SF1">
    <property type="entry name" value="MALATE SYNTHASE G"/>
    <property type="match status" value="1"/>
</dbReference>
<comment type="caution">
    <text evidence="11">Lacks conserved residue(s) required for the propagation of feature annotation.</text>
</comment>
<accession>A0A150LCE1</accession>
<feature type="active site" description="Proton acceptor" evidence="11 13">
    <location>
        <position position="338"/>
    </location>
</feature>
<dbReference type="InterPro" id="IPR044856">
    <property type="entry name" value="Malate_synth_C_sf"/>
</dbReference>
<evidence type="ECO:0000256" key="12">
    <source>
        <dbReference type="NCBIfam" id="TIGR01345"/>
    </source>
</evidence>
<comment type="subunit">
    <text evidence="11">Monomer.</text>
</comment>
<evidence type="ECO:0000256" key="3">
    <source>
        <dbReference type="ARBA" id="ARBA00022490"/>
    </source>
</evidence>
<evidence type="ECO:0000256" key="11">
    <source>
        <dbReference type="HAMAP-Rule" id="MF_00641"/>
    </source>
</evidence>
<comment type="similarity">
    <text evidence="11 14">Belongs to the malate synthase family. GlcB subfamily.</text>
</comment>
<dbReference type="Pfam" id="PF01274">
    <property type="entry name" value="MS_TIM-barrel"/>
    <property type="match status" value="1"/>
</dbReference>
<dbReference type="InterPro" id="IPR046363">
    <property type="entry name" value="MS_N_TIM-barrel_dom"/>
</dbReference>
<dbReference type="STRING" id="46224.B4102_2424"/>
<feature type="domain" description="Malate synthase G alpha-beta insertion" evidence="17">
    <location>
        <begin position="158"/>
        <end position="233"/>
    </location>
</feature>
<organism evidence="19 21">
    <name type="scientific">Heyndrickxia sporothermodurans</name>
    <dbReference type="NCBI Taxonomy" id="46224"/>
    <lineage>
        <taxon>Bacteria</taxon>
        <taxon>Bacillati</taxon>
        <taxon>Bacillota</taxon>
        <taxon>Bacilli</taxon>
        <taxon>Bacillales</taxon>
        <taxon>Bacillaceae</taxon>
        <taxon>Heyndrickxia</taxon>
    </lineage>
</organism>
<feature type="domain" description="Malate synthase TIM barrel" evidence="15">
    <location>
        <begin position="335"/>
        <end position="569"/>
    </location>
</feature>
<dbReference type="EMBL" id="LQYN01000019">
    <property type="protein sequence ID" value="KYD10011.1"/>
    <property type="molecule type" value="Genomic_DNA"/>
</dbReference>
<evidence type="ECO:0000256" key="6">
    <source>
        <dbReference type="ARBA" id="ARBA00022723"/>
    </source>
</evidence>
<dbReference type="SUPFAM" id="SSF51645">
    <property type="entry name" value="Malate synthase G"/>
    <property type="match status" value="1"/>
</dbReference>
<keyword evidence="3 11" id="KW-0963">Cytoplasm</keyword>
<dbReference type="Pfam" id="PF20656">
    <property type="entry name" value="MS_N"/>
    <property type="match status" value="1"/>
</dbReference>
<dbReference type="GO" id="GO:0005829">
    <property type="term" value="C:cytosol"/>
    <property type="evidence" value="ECO:0007669"/>
    <property type="project" value="TreeGrafter"/>
</dbReference>
<evidence type="ECO:0000313" key="19">
    <source>
        <dbReference type="EMBL" id="KYD10011.1"/>
    </source>
</evidence>
<keyword evidence="21" id="KW-1185">Reference proteome</keyword>
<keyword evidence="7 11" id="KW-0460">Magnesium</keyword>